<dbReference type="InterPro" id="IPR005913">
    <property type="entry name" value="dTDP_dehydrorham_reduct"/>
</dbReference>
<dbReference type="Proteomes" id="UP000264036">
    <property type="component" value="Unassembled WGS sequence"/>
</dbReference>
<dbReference type="PANTHER" id="PTHR10491">
    <property type="entry name" value="DTDP-4-DEHYDRORHAMNOSE REDUCTASE"/>
    <property type="match status" value="1"/>
</dbReference>
<reference evidence="8 9" key="1">
    <citation type="journal article" date="2018" name="Nat. Biotechnol.">
        <title>A standardized bacterial taxonomy based on genome phylogeny substantially revises the tree of life.</title>
        <authorList>
            <person name="Parks D.H."/>
            <person name="Chuvochina M."/>
            <person name="Waite D.W."/>
            <person name="Rinke C."/>
            <person name="Skarshewski A."/>
            <person name="Chaumeil P.A."/>
            <person name="Hugenholtz P."/>
        </authorList>
    </citation>
    <scope>NUCLEOTIDE SEQUENCE [LARGE SCALE GENOMIC DNA]</scope>
    <source>
        <strain evidence="8">UBA10707</strain>
    </source>
</reference>
<dbReference type="NCBIfam" id="TIGR01214">
    <property type="entry name" value="rmlD"/>
    <property type="match status" value="1"/>
</dbReference>
<dbReference type="UniPathway" id="UPA00124"/>
<dbReference type="GO" id="GO:0019305">
    <property type="term" value="P:dTDP-rhamnose biosynthetic process"/>
    <property type="evidence" value="ECO:0007669"/>
    <property type="project" value="UniProtKB-UniPathway"/>
</dbReference>
<comment type="caution">
    <text evidence="8">The sequence shown here is derived from an EMBL/GenBank/DDBJ whole genome shotgun (WGS) entry which is preliminary data.</text>
</comment>
<dbReference type="SUPFAM" id="SSF51735">
    <property type="entry name" value="NAD(P)-binding Rossmann-fold domains"/>
    <property type="match status" value="1"/>
</dbReference>
<dbReference type="Pfam" id="PF04321">
    <property type="entry name" value="RmlD_sub_bind"/>
    <property type="match status" value="1"/>
</dbReference>
<gene>
    <name evidence="8" type="primary">rfbD</name>
    <name evidence="8" type="ORF">DD666_13780</name>
</gene>
<keyword evidence="6" id="KW-0521">NADP</keyword>
<sequence length="322" mass="34885">MKIVLFGKTGQVGRALQSALARSGQVIAPDRPQHGSGLRAVAVERASPHGLWQADFLDPTQLFEHTLALSPDVIVNAAAYTAVDEAEQYQTTAMLVNTEAPAALAQAAAQCGALLIHYSTDYVFDGTGTRPWAETDIARPANIYGRSKLAADQAIARSGCRYLIFRTSWVFSRQGRGFLQQMMQMGMSRYCVRVVNDQIGAPTSACLIADITAAAIDKYRRHPAAIEDGLYHLAASGQTSWFDYACHIFARMRTNGLDLALDRVVPVSTLEYSSPARRPLNSRLDTGKLAGAFGLSLPCWQQCVDATVDALCEGAKDGHFLS</sequence>
<name>A0A356LHT2_9BURK</name>
<evidence type="ECO:0000256" key="6">
    <source>
        <dbReference type="RuleBase" id="RU364082"/>
    </source>
</evidence>
<comment type="function">
    <text evidence="6">Catalyzes the reduction of dTDP-6-deoxy-L-lyxo-4-hexulose to yield dTDP-L-rhamnose.</text>
</comment>
<evidence type="ECO:0000313" key="9">
    <source>
        <dbReference type="Proteomes" id="UP000264036"/>
    </source>
</evidence>
<proteinExistence type="inferred from homology"/>
<dbReference type="GO" id="GO:0008831">
    <property type="term" value="F:dTDP-4-dehydrorhamnose reductase activity"/>
    <property type="evidence" value="ECO:0007669"/>
    <property type="project" value="UniProtKB-EC"/>
</dbReference>
<dbReference type="PANTHER" id="PTHR10491:SF4">
    <property type="entry name" value="METHIONINE ADENOSYLTRANSFERASE 2 SUBUNIT BETA"/>
    <property type="match status" value="1"/>
</dbReference>
<dbReference type="AlphaFoldDB" id="A0A356LHT2"/>
<dbReference type="GO" id="GO:0005829">
    <property type="term" value="C:cytosol"/>
    <property type="evidence" value="ECO:0007669"/>
    <property type="project" value="TreeGrafter"/>
</dbReference>
<comment type="pathway">
    <text evidence="1 6">Carbohydrate biosynthesis; dTDP-L-rhamnose biosynthesis.</text>
</comment>
<comment type="catalytic activity">
    <reaction evidence="5 6">
        <text>dTDP-beta-L-rhamnose + NADP(+) = dTDP-4-dehydro-beta-L-rhamnose + NADPH + H(+)</text>
        <dbReference type="Rhea" id="RHEA:21796"/>
        <dbReference type="ChEBI" id="CHEBI:15378"/>
        <dbReference type="ChEBI" id="CHEBI:57510"/>
        <dbReference type="ChEBI" id="CHEBI:57783"/>
        <dbReference type="ChEBI" id="CHEBI:58349"/>
        <dbReference type="ChEBI" id="CHEBI:62830"/>
        <dbReference type="EC" id="1.1.1.133"/>
    </reaction>
</comment>
<dbReference type="EMBL" id="DOEK01000029">
    <property type="protein sequence ID" value="HBP30474.1"/>
    <property type="molecule type" value="Genomic_DNA"/>
</dbReference>
<comment type="cofactor">
    <cofactor evidence="6">
        <name>Mg(2+)</name>
        <dbReference type="ChEBI" id="CHEBI:18420"/>
    </cofactor>
    <text evidence="6">Binds 1 Mg(2+) ion per monomer.</text>
</comment>
<evidence type="ECO:0000259" key="7">
    <source>
        <dbReference type="Pfam" id="PF04321"/>
    </source>
</evidence>
<dbReference type="InterPro" id="IPR029903">
    <property type="entry name" value="RmlD-like-bd"/>
</dbReference>
<evidence type="ECO:0000256" key="5">
    <source>
        <dbReference type="ARBA" id="ARBA00048200"/>
    </source>
</evidence>
<evidence type="ECO:0000256" key="4">
    <source>
        <dbReference type="ARBA" id="ARBA00017099"/>
    </source>
</evidence>
<protein>
    <recommendedName>
        <fullName evidence="4 6">dTDP-4-dehydrorhamnose reductase</fullName>
        <ecNumber evidence="3 6">1.1.1.133</ecNumber>
    </recommendedName>
</protein>
<dbReference type="Gene3D" id="3.40.50.720">
    <property type="entry name" value="NAD(P)-binding Rossmann-like Domain"/>
    <property type="match status" value="1"/>
</dbReference>
<evidence type="ECO:0000256" key="1">
    <source>
        <dbReference type="ARBA" id="ARBA00004781"/>
    </source>
</evidence>
<evidence type="ECO:0000313" key="8">
    <source>
        <dbReference type="EMBL" id="HBP30474.1"/>
    </source>
</evidence>
<dbReference type="CDD" id="cd05254">
    <property type="entry name" value="dTDP_HR_like_SDR_e"/>
    <property type="match status" value="1"/>
</dbReference>
<keyword evidence="6" id="KW-0560">Oxidoreductase</keyword>
<organism evidence="8 9">
    <name type="scientific">Advenella kashmirensis</name>
    <dbReference type="NCBI Taxonomy" id="310575"/>
    <lineage>
        <taxon>Bacteria</taxon>
        <taxon>Pseudomonadati</taxon>
        <taxon>Pseudomonadota</taxon>
        <taxon>Betaproteobacteria</taxon>
        <taxon>Burkholderiales</taxon>
        <taxon>Alcaligenaceae</taxon>
    </lineage>
</organism>
<feature type="domain" description="RmlD-like substrate binding" evidence="7">
    <location>
        <begin position="1"/>
        <end position="310"/>
    </location>
</feature>
<dbReference type="Gene3D" id="3.90.25.10">
    <property type="entry name" value="UDP-galactose 4-epimerase, domain 1"/>
    <property type="match status" value="1"/>
</dbReference>
<accession>A0A356LHT2</accession>
<evidence type="ECO:0000256" key="2">
    <source>
        <dbReference type="ARBA" id="ARBA00010944"/>
    </source>
</evidence>
<dbReference type="InterPro" id="IPR036291">
    <property type="entry name" value="NAD(P)-bd_dom_sf"/>
</dbReference>
<dbReference type="EC" id="1.1.1.133" evidence="3 6"/>
<comment type="similarity">
    <text evidence="2 6">Belongs to the dTDP-4-dehydrorhamnose reductase family.</text>
</comment>
<evidence type="ECO:0000256" key="3">
    <source>
        <dbReference type="ARBA" id="ARBA00012929"/>
    </source>
</evidence>